<dbReference type="EMBL" id="JBHUIP010000001">
    <property type="protein sequence ID" value="MFD2261285.1"/>
    <property type="molecule type" value="Genomic_DNA"/>
</dbReference>
<feature type="transmembrane region" description="Helical" evidence="8">
    <location>
        <begin position="351"/>
        <end position="369"/>
    </location>
</feature>
<accession>A0ABW5DL66</accession>
<comment type="subcellular location">
    <subcellularLocation>
        <location evidence="1">Cell membrane</location>
        <topology evidence="1">Multi-pass membrane protein</topology>
    </subcellularLocation>
</comment>
<feature type="transmembrane region" description="Helical" evidence="8">
    <location>
        <begin position="73"/>
        <end position="93"/>
    </location>
</feature>
<keyword evidence="5 8" id="KW-1133">Transmembrane helix</keyword>
<sequence>MSSQEDRHPALDAGSIASPSKIPHQVRDDVILKGSSRLALAGLSLTALLAALGTSSANVALPVLASEFGVSFAAVQWVVLAYLLSITSLIVGVGRLGDILGRRRLLVVGVVLFTLASILGGLASDLRFLIAARALQGAGAAVMMALTMAMVGEAVPKEQTGRAMGLLGTMSAIGTALGPSLGGLLVVGLSWRAIFFINLPLGVLALFLVARSLPKDKAAATPRPRFDIPGTLLLAATLAAYCLATTGGPWILWLVAGVGLLLFIGVESKTASPLVRLSLFRDRALSLGFILGLAVMTVMMATLVVGPFHLAGALGLDAATAGLAMSAGPVVSALSGLPAGRLVDRFGAATMVRVGLAVMSLASAALALMPIGFGVAGYVGPLVFLTAGYATFQAANNTAVMRDVPADRRGVVSGLLNLSRNLGLVTGASVMGTVYAASGMRATFGLAVALILLALMLAQVGRLSR</sequence>
<reference evidence="11" key="1">
    <citation type="journal article" date="2019" name="Int. J. Syst. Evol. Microbiol.">
        <title>The Global Catalogue of Microorganisms (GCM) 10K type strain sequencing project: providing services to taxonomists for standard genome sequencing and annotation.</title>
        <authorList>
            <consortium name="The Broad Institute Genomics Platform"/>
            <consortium name="The Broad Institute Genome Sequencing Center for Infectious Disease"/>
            <person name="Wu L."/>
            <person name="Ma J."/>
        </authorList>
    </citation>
    <scope>NUCLEOTIDE SEQUENCE [LARGE SCALE GENOMIC DNA]</scope>
    <source>
        <strain evidence="11">CGMCC 1.19062</strain>
    </source>
</reference>
<protein>
    <submittedName>
        <fullName evidence="10">MFS transporter</fullName>
    </submittedName>
</protein>
<feature type="transmembrane region" description="Helical" evidence="8">
    <location>
        <begin position="287"/>
        <end position="306"/>
    </location>
</feature>
<feature type="transmembrane region" description="Helical" evidence="8">
    <location>
        <begin position="318"/>
        <end position="339"/>
    </location>
</feature>
<dbReference type="PANTHER" id="PTHR42718">
    <property type="entry name" value="MAJOR FACILITATOR SUPERFAMILY MULTIDRUG TRANSPORTER MFSC"/>
    <property type="match status" value="1"/>
</dbReference>
<feature type="domain" description="Major facilitator superfamily (MFS) profile" evidence="9">
    <location>
        <begin position="39"/>
        <end position="465"/>
    </location>
</feature>
<dbReference type="PANTHER" id="PTHR42718:SF46">
    <property type="entry name" value="BLR6921 PROTEIN"/>
    <property type="match status" value="1"/>
</dbReference>
<evidence type="ECO:0000256" key="2">
    <source>
        <dbReference type="ARBA" id="ARBA00022448"/>
    </source>
</evidence>
<feature type="transmembrane region" description="Helical" evidence="8">
    <location>
        <begin position="442"/>
        <end position="460"/>
    </location>
</feature>
<dbReference type="SUPFAM" id="SSF103473">
    <property type="entry name" value="MFS general substrate transporter"/>
    <property type="match status" value="1"/>
</dbReference>
<dbReference type="InterPro" id="IPR011701">
    <property type="entry name" value="MFS"/>
</dbReference>
<feature type="transmembrane region" description="Helical" evidence="8">
    <location>
        <begin position="105"/>
        <end position="124"/>
    </location>
</feature>
<dbReference type="InterPro" id="IPR020846">
    <property type="entry name" value="MFS_dom"/>
</dbReference>
<evidence type="ECO:0000256" key="5">
    <source>
        <dbReference type="ARBA" id="ARBA00022989"/>
    </source>
</evidence>
<comment type="caution">
    <text evidence="10">The sequence shown here is derived from an EMBL/GenBank/DDBJ whole genome shotgun (WGS) entry which is preliminary data.</text>
</comment>
<feature type="transmembrane region" description="Helical" evidence="8">
    <location>
        <begin position="250"/>
        <end position="266"/>
    </location>
</feature>
<feature type="region of interest" description="Disordered" evidence="7">
    <location>
        <begin position="1"/>
        <end position="20"/>
    </location>
</feature>
<organism evidence="10 11">
    <name type="scientific">Lacibacterium aquatile</name>
    <dbReference type="NCBI Taxonomy" id="1168082"/>
    <lineage>
        <taxon>Bacteria</taxon>
        <taxon>Pseudomonadati</taxon>
        <taxon>Pseudomonadota</taxon>
        <taxon>Alphaproteobacteria</taxon>
        <taxon>Rhodospirillales</taxon>
        <taxon>Rhodospirillaceae</taxon>
    </lineage>
</organism>
<evidence type="ECO:0000313" key="11">
    <source>
        <dbReference type="Proteomes" id="UP001597295"/>
    </source>
</evidence>
<dbReference type="Proteomes" id="UP001597295">
    <property type="component" value="Unassembled WGS sequence"/>
</dbReference>
<proteinExistence type="predicted"/>
<feature type="compositionally biased region" description="Basic and acidic residues" evidence="7">
    <location>
        <begin position="1"/>
        <end position="10"/>
    </location>
</feature>
<evidence type="ECO:0000259" key="9">
    <source>
        <dbReference type="PROSITE" id="PS50850"/>
    </source>
</evidence>
<evidence type="ECO:0000256" key="7">
    <source>
        <dbReference type="SAM" id="MobiDB-lite"/>
    </source>
</evidence>
<evidence type="ECO:0000256" key="4">
    <source>
        <dbReference type="ARBA" id="ARBA00022692"/>
    </source>
</evidence>
<evidence type="ECO:0000256" key="6">
    <source>
        <dbReference type="ARBA" id="ARBA00023136"/>
    </source>
</evidence>
<name>A0ABW5DL66_9PROT</name>
<dbReference type="InterPro" id="IPR036259">
    <property type="entry name" value="MFS_trans_sf"/>
</dbReference>
<dbReference type="CDD" id="cd17321">
    <property type="entry name" value="MFS_MMR_MDR_like"/>
    <property type="match status" value="1"/>
</dbReference>
<keyword evidence="3" id="KW-1003">Cell membrane</keyword>
<dbReference type="PRINTS" id="PR01036">
    <property type="entry name" value="TCRTETB"/>
</dbReference>
<evidence type="ECO:0000313" key="10">
    <source>
        <dbReference type="EMBL" id="MFD2261285.1"/>
    </source>
</evidence>
<keyword evidence="11" id="KW-1185">Reference proteome</keyword>
<gene>
    <name evidence="10" type="ORF">ACFSM5_00175</name>
</gene>
<keyword evidence="2" id="KW-0813">Transport</keyword>
<evidence type="ECO:0000256" key="1">
    <source>
        <dbReference type="ARBA" id="ARBA00004651"/>
    </source>
</evidence>
<keyword evidence="4 8" id="KW-0812">Transmembrane</keyword>
<dbReference type="RefSeq" id="WP_379873838.1">
    <property type="nucleotide sequence ID" value="NZ_JBHUIP010000001.1"/>
</dbReference>
<feature type="transmembrane region" description="Helical" evidence="8">
    <location>
        <begin position="193"/>
        <end position="214"/>
    </location>
</feature>
<dbReference type="Gene3D" id="1.20.1250.20">
    <property type="entry name" value="MFS general substrate transporter like domains"/>
    <property type="match status" value="1"/>
</dbReference>
<dbReference type="PROSITE" id="PS50850">
    <property type="entry name" value="MFS"/>
    <property type="match status" value="1"/>
</dbReference>
<feature type="transmembrane region" description="Helical" evidence="8">
    <location>
        <begin position="163"/>
        <end position="187"/>
    </location>
</feature>
<keyword evidence="6 8" id="KW-0472">Membrane</keyword>
<evidence type="ECO:0000256" key="3">
    <source>
        <dbReference type="ARBA" id="ARBA00022475"/>
    </source>
</evidence>
<dbReference type="Pfam" id="PF07690">
    <property type="entry name" value="MFS_1"/>
    <property type="match status" value="1"/>
</dbReference>
<feature type="transmembrane region" description="Helical" evidence="8">
    <location>
        <begin position="38"/>
        <end position="61"/>
    </location>
</feature>
<feature type="transmembrane region" description="Helical" evidence="8">
    <location>
        <begin position="130"/>
        <end position="151"/>
    </location>
</feature>
<dbReference type="Gene3D" id="1.20.1720.10">
    <property type="entry name" value="Multidrug resistance protein D"/>
    <property type="match status" value="1"/>
</dbReference>
<evidence type="ECO:0000256" key="8">
    <source>
        <dbReference type="SAM" id="Phobius"/>
    </source>
</evidence>